<evidence type="ECO:0000313" key="1">
    <source>
        <dbReference type="EMBL" id="KAI2381776.1"/>
    </source>
</evidence>
<proteinExistence type="predicted"/>
<reference evidence="1" key="1">
    <citation type="journal article" date="2022" name="bioRxiv">
        <title>Population genetic analysis of Ophidiomyces ophidiicola, the causative agent of snake fungal disease, indicates recent introductions to the USA.</title>
        <authorList>
            <person name="Ladner J.T."/>
            <person name="Palmer J.M."/>
            <person name="Ettinger C.L."/>
            <person name="Stajich J.E."/>
            <person name="Farrell T.M."/>
            <person name="Glorioso B.M."/>
            <person name="Lawson B."/>
            <person name="Price S.J."/>
            <person name="Stengle A.G."/>
            <person name="Grear D.A."/>
            <person name="Lorch J.M."/>
        </authorList>
    </citation>
    <scope>NUCLEOTIDE SEQUENCE</scope>
    <source>
        <strain evidence="1">NWHC 24266-5</strain>
    </source>
</reference>
<dbReference type="EMBL" id="JALBCA010000176">
    <property type="protein sequence ID" value="KAI2381776.1"/>
    <property type="molecule type" value="Genomic_DNA"/>
</dbReference>
<accession>A0ACB8UN93</accession>
<name>A0ACB8UN93_9EURO</name>
<organism evidence="1">
    <name type="scientific">Ophidiomyces ophidiicola</name>
    <dbReference type="NCBI Taxonomy" id="1387563"/>
    <lineage>
        <taxon>Eukaryota</taxon>
        <taxon>Fungi</taxon>
        <taxon>Dikarya</taxon>
        <taxon>Ascomycota</taxon>
        <taxon>Pezizomycotina</taxon>
        <taxon>Eurotiomycetes</taxon>
        <taxon>Eurotiomycetidae</taxon>
        <taxon>Onygenales</taxon>
        <taxon>Onygenaceae</taxon>
        <taxon>Ophidiomyces</taxon>
    </lineage>
</organism>
<gene>
    <name evidence="1" type="ORF">LOY88_006598</name>
</gene>
<comment type="caution">
    <text evidence="1">The sequence shown here is derived from an EMBL/GenBank/DDBJ whole genome shotgun (WGS) entry which is preliminary data.</text>
</comment>
<protein>
    <submittedName>
        <fullName evidence="1">Uncharacterized protein</fullName>
    </submittedName>
</protein>
<sequence>MGRPNFCDNWIGTMWDNERITCPDGTVWQVGKKISEKSLLAPDLSDGKHPTEAEAQAVYHCTQVLPGKSPQQRAIMKVRMQVPPTNIPDLNPLARTKIAQEQPAFWTRFEVHALQHFNKKKCKSVPQLLNLVVTLQHGSHMPVPSGSLVFLIMEELPGVPLTGFWKYDRPKRDKIRASFRRSLEELFNVHGYPADYRLDNLIYDENTDMCYFVDFEETWVTESKPIMKFSNHYYFLWGLAHSENGKDIY</sequence>